<sequence length="181" mass="20660">MTMLPLPFPAAEPPDRLTDPRDLLDGYLDYYRGALLRKLDGLSDERLRTAVLPSGWTPIQLFKHLTYVEIRWLRWGFAGEAVEHPWGDRGPGERSPGEPWHVAEDETFEELKEFFLDTVRRSKEIVAAAPLDAFSAPGPRYPNPDLPASLIWILFHLLQEYARHLGHLDAVRELLDHAAGE</sequence>
<dbReference type="EMBL" id="JBHTIR010004140">
    <property type="protein sequence ID" value="MFD0856489.1"/>
    <property type="molecule type" value="Genomic_DNA"/>
</dbReference>
<dbReference type="InterPro" id="IPR034660">
    <property type="entry name" value="DinB/YfiT-like"/>
</dbReference>
<comment type="caution">
    <text evidence="1">The sequence shown here is derived from an EMBL/GenBank/DDBJ whole genome shotgun (WGS) entry which is preliminary data.</text>
</comment>
<keyword evidence="2" id="KW-1185">Reference proteome</keyword>
<organism evidence="1 2">
    <name type="scientific">Actinomadura adrarensis</name>
    <dbReference type="NCBI Taxonomy" id="1819600"/>
    <lineage>
        <taxon>Bacteria</taxon>
        <taxon>Bacillati</taxon>
        <taxon>Actinomycetota</taxon>
        <taxon>Actinomycetes</taxon>
        <taxon>Streptosporangiales</taxon>
        <taxon>Thermomonosporaceae</taxon>
        <taxon>Actinomadura</taxon>
    </lineage>
</organism>
<dbReference type="SUPFAM" id="SSF109854">
    <property type="entry name" value="DinB/YfiT-like putative metalloenzymes"/>
    <property type="match status" value="1"/>
</dbReference>
<dbReference type="InterPro" id="IPR007061">
    <property type="entry name" value="MST-like"/>
</dbReference>
<reference evidence="2" key="1">
    <citation type="journal article" date="2019" name="Int. J. Syst. Evol. Microbiol.">
        <title>The Global Catalogue of Microorganisms (GCM) 10K type strain sequencing project: providing services to taxonomists for standard genome sequencing and annotation.</title>
        <authorList>
            <consortium name="The Broad Institute Genomics Platform"/>
            <consortium name="The Broad Institute Genome Sequencing Center for Infectious Disease"/>
            <person name="Wu L."/>
            <person name="Ma J."/>
        </authorList>
    </citation>
    <scope>NUCLEOTIDE SEQUENCE [LARGE SCALE GENOMIC DNA]</scope>
    <source>
        <strain evidence="2">JCM 31696</strain>
    </source>
</reference>
<dbReference type="Proteomes" id="UP001597083">
    <property type="component" value="Unassembled WGS sequence"/>
</dbReference>
<name>A0ABW3CSF5_9ACTN</name>
<dbReference type="Pfam" id="PF04978">
    <property type="entry name" value="MST"/>
    <property type="match status" value="1"/>
</dbReference>
<dbReference type="Gene3D" id="1.20.120.450">
    <property type="entry name" value="dinb family like domain"/>
    <property type="match status" value="1"/>
</dbReference>
<protein>
    <submittedName>
        <fullName evidence="1">DinB family protein</fullName>
    </submittedName>
</protein>
<gene>
    <name evidence="1" type="ORF">ACFQ07_29895</name>
</gene>
<proteinExistence type="predicted"/>
<evidence type="ECO:0000313" key="1">
    <source>
        <dbReference type="EMBL" id="MFD0856489.1"/>
    </source>
</evidence>
<evidence type="ECO:0000313" key="2">
    <source>
        <dbReference type="Proteomes" id="UP001597083"/>
    </source>
</evidence>
<accession>A0ABW3CSF5</accession>